<evidence type="ECO:0000256" key="1">
    <source>
        <dbReference type="SAM" id="SignalP"/>
    </source>
</evidence>
<dbReference type="Proteomes" id="UP000324748">
    <property type="component" value="Unassembled WGS sequence"/>
</dbReference>
<proteinExistence type="predicted"/>
<organism evidence="2 4">
    <name type="scientific">Puccinia graminis f. sp. tritici</name>
    <dbReference type="NCBI Taxonomy" id="56615"/>
    <lineage>
        <taxon>Eukaryota</taxon>
        <taxon>Fungi</taxon>
        <taxon>Dikarya</taxon>
        <taxon>Basidiomycota</taxon>
        <taxon>Pucciniomycotina</taxon>
        <taxon>Pucciniomycetes</taxon>
        <taxon>Pucciniales</taxon>
        <taxon>Pucciniaceae</taxon>
        <taxon>Puccinia</taxon>
    </lineage>
</organism>
<name>A0A5B0PGJ4_PUCGR</name>
<comment type="caution">
    <text evidence="2">The sequence shown here is derived from an EMBL/GenBank/DDBJ whole genome shotgun (WGS) entry which is preliminary data.</text>
</comment>
<dbReference type="EMBL" id="VSWC01000054">
    <property type="protein sequence ID" value="KAA1100143.1"/>
    <property type="molecule type" value="Genomic_DNA"/>
</dbReference>
<protein>
    <submittedName>
        <fullName evidence="2">Uncharacterized protein</fullName>
    </submittedName>
</protein>
<gene>
    <name evidence="2" type="ORF">PGT21_030307</name>
    <name evidence="3" type="ORF">PGTUg99_022730</name>
</gene>
<evidence type="ECO:0000313" key="4">
    <source>
        <dbReference type="Proteomes" id="UP000324748"/>
    </source>
</evidence>
<keyword evidence="4" id="KW-1185">Reference proteome</keyword>
<dbReference type="AlphaFoldDB" id="A0A5B0PGJ4"/>
<evidence type="ECO:0000313" key="5">
    <source>
        <dbReference type="Proteomes" id="UP000325313"/>
    </source>
</evidence>
<keyword evidence="1" id="KW-0732">Signal</keyword>
<reference evidence="4 5" key="1">
    <citation type="submission" date="2019-05" db="EMBL/GenBank/DDBJ databases">
        <title>Emergence of the Ug99 lineage of the wheat stem rust pathogen through somatic hybridization.</title>
        <authorList>
            <person name="Li F."/>
            <person name="Upadhyaya N.M."/>
            <person name="Sperschneider J."/>
            <person name="Matny O."/>
            <person name="Nguyen-Phuc H."/>
            <person name="Mago R."/>
            <person name="Raley C."/>
            <person name="Miller M.E."/>
            <person name="Silverstein K.A.T."/>
            <person name="Henningsen E."/>
            <person name="Hirsch C.D."/>
            <person name="Visser B."/>
            <person name="Pretorius Z.A."/>
            <person name="Steffenson B.J."/>
            <person name="Schwessinger B."/>
            <person name="Dodds P.N."/>
            <person name="Figueroa M."/>
        </authorList>
    </citation>
    <scope>NUCLEOTIDE SEQUENCE [LARGE SCALE GENOMIC DNA]</scope>
    <source>
        <strain evidence="2">21-0</strain>
        <strain evidence="3 5">Ug99</strain>
    </source>
</reference>
<accession>A0A5B0PGJ4</accession>
<feature type="signal peptide" evidence="1">
    <location>
        <begin position="1"/>
        <end position="19"/>
    </location>
</feature>
<dbReference type="Proteomes" id="UP000325313">
    <property type="component" value="Unassembled WGS sequence"/>
</dbReference>
<evidence type="ECO:0000313" key="3">
    <source>
        <dbReference type="EMBL" id="KAA1120684.1"/>
    </source>
</evidence>
<evidence type="ECO:0000313" key="2">
    <source>
        <dbReference type="EMBL" id="KAA1100143.1"/>
    </source>
</evidence>
<sequence>MHYNIALVIVILFATQSWAGSVCPGGTTSEDCSTPDHSLNEDTIKIYRLVSQSSSF</sequence>
<feature type="chain" id="PRO_5036366445" evidence="1">
    <location>
        <begin position="20"/>
        <end position="56"/>
    </location>
</feature>
<dbReference type="EMBL" id="VDEP01000242">
    <property type="protein sequence ID" value="KAA1120684.1"/>
    <property type="molecule type" value="Genomic_DNA"/>
</dbReference>